<accession>A0A3N0Z3H1</accession>
<reference evidence="2 3" key="1">
    <citation type="submission" date="2018-10" db="EMBL/GenBank/DDBJ databases">
        <title>Genome assembly for a Yunnan-Guizhou Plateau 3E fish, Anabarilius grahami (Regan), and its evolutionary and genetic applications.</title>
        <authorList>
            <person name="Jiang W."/>
        </authorList>
    </citation>
    <scope>NUCLEOTIDE SEQUENCE [LARGE SCALE GENOMIC DNA]</scope>
    <source>
        <strain evidence="2">AG-KIZ</strain>
        <tissue evidence="2">Muscle</tissue>
    </source>
</reference>
<dbReference type="AlphaFoldDB" id="A0A3N0Z3H1"/>
<name>A0A3N0Z3H1_ANAGA</name>
<gene>
    <name evidence="2" type="ORF">DPX16_2328</name>
</gene>
<feature type="compositionally biased region" description="Polar residues" evidence="1">
    <location>
        <begin position="131"/>
        <end position="140"/>
    </location>
</feature>
<proteinExistence type="predicted"/>
<keyword evidence="3" id="KW-1185">Reference proteome</keyword>
<evidence type="ECO:0000256" key="1">
    <source>
        <dbReference type="SAM" id="MobiDB-lite"/>
    </source>
</evidence>
<dbReference type="Proteomes" id="UP000281406">
    <property type="component" value="Unassembled WGS sequence"/>
</dbReference>
<comment type="caution">
    <text evidence="2">The sequence shown here is derived from an EMBL/GenBank/DDBJ whole genome shotgun (WGS) entry which is preliminary data.</text>
</comment>
<sequence length="171" mass="18791">MSEVNLFASDEESLILYESLPQSSGFRNNYSPIPLHYLMGVLAQTNGSLHAKMQRPVTTSKTSAIDLLPCISLLRPIQSLLSYRNGQQGSRAPSSSLGQCRLFPQGNGPSSSTRPPQQAFSKPEPRRSADSVPSQLTLSTPSVQLRKMQSLNPSRILSLIEFSQSFHLDQC</sequence>
<evidence type="ECO:0000313" key="2">
    <source>
        <dbReference type="EMBL" id="ROL52822.1"/>
    </source>
</evidence>
<organism evidence="2 3">
    <name type="scientific">Anabarilius grahami</name>
    <name type="common">Kanglang fish</name>
    <name type="synonym">Barilius grahami</name>
    <dbReference type="NCBI Taxonomy" id="495550"/>
    <lineage>
        <taxon>Eukaryota</taxon>
        <taxon>Metazoa</taxon>
        <taxon>Chordata</taxon>
        <taxon>Craniata</taxon>
        <taxon>Vertebrata</taxon>
        <taxon>Euteleostomi</taxon>
        <taxon>Actinopterygii</taxon>
        <taxon>Neopterygii</taxon>
        <taxon>Teleostei</taxon>
        <taxon>Ostariophysi</taxon>
        <taxon>Cypriniformes</taxon>
        <taxon>Xenocyprididae</taxon>
        <taxon>Xenocypridinae</taxon>
        <taxon>Xenocypridinae incertae sedis</taxon>
        <taxon>Anabarilius</taxon>
    </lineage>
</organism>
<evidence type="ECO:0000313" key="3">
    <source>
        <dbReference type="Proteomes" id="UP000281406"/>
    </source>
</evidence>
<feature type="compositionally biased region" description="Polar residues" evidence="1">
    <location>
        <begin position="85"/>
        <end position="98"/>
    </location>
</feature>
<protein>
    <submittedName>
        <fullName evidence="2">Uncharacterized protein</fullName>
    </submittedName>
</protein>
<feature type="compositionally biased region" description="Polar residues" evidence="1">
    <location>
        <begin position="107"/>
        <end position="120"/>
    </location>
</feature>
<dbReference type="EMBL" id="RJVU01014544">
    <property type="protein sequence ID" value="ROL52822.1"/>
    <property type="molecule type" value="Genomic_DNA"/>
</dbReference>
<feature type="region of interest" description="Disordered" evidence="1">
    <location>
        <begin position="85"/>
        <end position="140"/>
    </location>
</feature>